<feature type="compositionally biased region" description="Low complexity" evidence="1">
    <location>
        <begin position="61"/>
        <end position="71"/>
    </location>
</feature>
<feature type="signal peptide" evidence="2">
    <location>
        <begin position="1"/>
        <end position="21"/>
    </location>
</feature>
<evidence type="ECO:0000256" key="1">
    <source>
        <dbReference type="SAM" id="MobiDB-lite"/>
    </source>
</evidence>
<dbReference type="EMBL" id="CP114767">
    <property type="protein sequence ID" value="WBA41049.1"/>
    <property type="molecule type" value="Genomic_DNA"/>
</dbReference>
<dbReference type="Proteomes" id="UP001211005">
    <property type="component" value="Chromosome"/>
</dbReference>
<protein>
    <recommendedName>
        <fullName evidence="5">Lipoprotein</fullName>
    </recommendedName>
</protein>
<evidence type="ECO:0000256" key="2">
    <source>
        <dbReference type="SAM" id="SignalP"/>
    </source>
</evidence>
<evidence type="ECO:0000313" key="4">
    <source>
        <dbReference type="Proteomes" id="UP001211005"/>
    </source>
</evidence>
<feature type="region of interest" description="Disordered" evidence="1">
    <location>
        <begin position="18"/>
        <end position="138"/>
    </location>
</feature>
<evidence type="ECO:0008006" key="5">
    <source>
        <dbReference type="Google" id="ProtNLM"/>
    </source>
</evidence>
<keyword evidence="4" id="KW-1185">Reference proteome</keyword>
<keyword evidence="2" id="KW-0732">Signal</keyword>
<feature type="chain" id="PRO_5045740506" description="Lipoprotein" evidence="2">
    <location>
        <begin position="22"/>
        <end position="138"/>
    </location>
</feature>
<sequence>MTKQLLLSALAVAALSLSACSSEPSDWRPDKKVSVDMVEPGTRSSDNFDQPAEAGAHHEGAGAAHGAAGVEHGAEGMQHETGVATPPSSNVNMDRRAKPSAEAATSANAKETLLNKSDETAAEKATIADPAAKAEKPE</sequence>
<feature type="compositionally biased region" description="Basic and acidic residues" evidence="1">
    <location>
        <begin position="25"/>
        <end position="34"/>
    </location>
</feature>
<reference evidence="3 4" key="1">
    <citation type="submission" date="2022-12" db="EMBL/GenBank/DDBJ databases">
        <title>Hymenobacter canadensis sp. nov. isolated from lake water of the Cambridge Bay, Canada.</title>
        <authorList>
            <person name="Kim W.H."/>
            <person name="Lee Y.M."/>
        </authorList>
    </citation>
    <scope>NUCLEOTIDE SEQUENCE [LARGE SCALE GENOMIC DNA]</scope>
    <source>
        <strain evidence="3 4">PAMC 29467</strain>
    </source>
</reference>
<organism evidence="3 4">
    <name type="scientific">Hymenobacter canadensis</name>
    <dbReference type="NCBI Taxonomy" id="2999067"/>
    <lineage>
        <taxon>Bacteria</taxon>
        <taxon>Pseudomonadati</taxon>
        <taxon>Bacteroidota</taxon>
        <taxon>Cytophagia</taxon>
        <taxon>Cytophagales</taxon>
        <taxon>Hymenobacteraceae</taxon>
        <taxon>Hymenobacter</taxon>
    </lineage>
</organism>
<gene>
    <name evidence="3" type="ORF">O3303_14625</name>
</gene>
<accession>A0ABY7LN70</accession>
<dbReference type="PROSITE" id="PS51257">
    <property type="entry name" value="PROKAR_LIPOPROTEIN"/>
    <property type="match status" value="1"/>
</dbReference>
<proteinExistence type="predicted"/>
<name>A0ABY7LN70_9BACT</name>
<dbReference type="RefSeq" id="WP_269559133.1">
    <property type="nucleotide sequence ID" value="NZ_CP114767.1"/>
</dbReference>
<evidence type="ECO:0000313" key="3">
    <source>
        <dbReference type="EMBL" id="WBA41049.1"/>
    </source>
</evidence>